<proteinExistence type="inferred from homology"/>
<gene>
    <name evidence="4" type="ORF">BJX68DRAFT_274230</name>
</gene>
<dbReference type="GeneID" id="98162778"/>
<name>A0ABR4JB86_9EURO</name>
<dbReference type="InterPro" id="IPR036291">
    <property type="entry name" value="NAD(P)-bd_dom_sf"/>
</dbReference>
<evidence type="ECO:0000313" key="4">
    <source>
        <dbReference type="EMBL" id="KAL2837215.1"/>
    </source>
</evidence>
<dbReference type="RefSeq" id="XP_070892445.1">
    <property type="nucleotide sequence ID" value="XM_071047614.1"/>
</dbReference>
<keyword evidence="3" id="KW-0560">Oxidoreductase</keyword>
<dbReference type="Proteomes" id="UP001610444">
    <property type="component" value="Unassembled WGS sequence"/>
</dbReference>
<protein>
    <recommendedName>
        <fullName evidence="6">NAD(P)-binding protein</fullName>
    </recommendedName>
</protein>
<evidence type="ECO:0000256" key="2">
    <source>
        <dbReference type="ARBA" id="ARBA00022857"/>
    </source>
</evidence>
<comment type="similarity">
    <text evidence="1">Belongs to the short-chain dehydrogenases/reductases (SDR) family.</text>
</comment>
<reference evidence="4 5" key="1">
    <citation type="submission" date="2024-07" db="EMBL/GenBank/DDBJ databases">
        <title>Section-level genome sequencing and comparative genomics of Aspergillus sections Usti and Cavernicolus.</title>
        <authorList>
            <consortium name="Lawrence Berkeley National Laboratory"/>
            <person name="Nybo J.L."/>
            <person name="Vesth T.C."/>
            <person name="Theobald S."/>
            <person name="Frisvad J.C."/>
            <person name="Larsen T.O."/>
            <person name="Kjaerboelling I."/>
            <person name="Rothschild-Mancinelli K."/>
            <person name="Lyhne E.K."/>
            <person name="Kogle M.E."/>
            <person name="Barry K."/>
            <person name="Clum A."/>
            <person name="Na H."/>
            <person name="Ledsgaard L."/>
            <person name="Lin J."/>
            <person name="Lipzen A."/>
            <person name="Kuo A."/>
            <person name="Riley R."/>
            <person name="Mondo S."/>
            <person name="LaButti K."/>
            <person name="Haridas S."/>
            <person name="Pangalinan J."/>
            <person name="Salamov A.A."/>
            <person name="Simmons B.A."/>
            <person name="Magnuson J.K."/>
            <person name="Chen J."/>
            <person name="Drula E."/>
            <person name="Henrissat B."/>
            <person name="Wiebenga A."/>
            <person name="Lubbers R.J."/>
            <person name="Gomes A.C."/>
            <person name="Macurrencykelacurrency M.R."/>
            <person name="Stajich J."/>
            <person name="Grigoriev I.V."/>
            <person name="Mortensen U.H."/>
            <person name="De vries R.P."/>
            <person name="Baker S.E."/>
            <person name="Andersen M.R."/>
        </authorList>
    </citation>
    <scope>NUCLEOTIDE SEQUENCE [LARGE SCALE GENOMIC DNA]</scope>
    <source>
        <strain evidence="4 5">CBS 756.74</strain>
    </source>
</reference>
<dbReference type="PANTHER" id="PTHR43391:SF14">
    <property type="entry name" value="DEHYDROGENASE_REDUCTASE SDR FAMILY PROTEIN 7-LIKE"/>
    <property type="match status" value="1"/>
</dbReference>
<evidence type="ECO:0008006" key="6">
    <source>
        <dbReference type="Google" id="ProtNLM"/>
    </source>
</evidence>
<keyword evidence="2" id="KW-0521">NADP</keyword>
<organism evidence="4 5">
    <name type="scientific">Aspergillus pseudodeflectus</name>
    <dbReference type="NCBI Taxonomy" id="176178"/>
    <lineage>
        <taxon>Eukaryota</taxon>
        <taxon>Fungi</taxon>
        <taxon>Dikarya</taxon>
        <taxon>Ascomycota</taxon>
        <taxon>Pezizomycotina</taxon>
        <taxon>Eurotiomycetes</taxon>
        <taxon>Eurotiomycetidae</taxon>
        <taxon>Eurotiales</taxon>
        <taxon>Aspergillaceae</taxon>
        <taxon>Aspergillus</taxon>
        <taxon>Aspergillus subgen. Nidulantes</taxon>
    </lineage>
</organism>
<evidence type="ECO:0000313" key="5">
    <source>
        <dbReference type="Proteomes" id="UP001610444"/>
    </source>
</evidence>
<sequence length="257" mass="28407">MIPKVNAFTKKLHRDVYRAVDPRRPDHSQAGKVVVITGASRALGAIAPLGRSANDLAETEELIRKINPVTQVHSIAVNEVNTKGTLTATQAFLHKVGSTPSRPTTIINASIGGIPRLSSYNMSKMANTKLTQYVQVEHPTVTSVCIDPGVVETSWTDIQALQFLLPLERDMFELVGAVGTWVASRDISFLSGRYLSINWDVEELEARREEVLQKDLLTLCHRESLQNRTYSTSELTPNMTEKVATQLEGEYRHGGPS</sequence>
<keyword evidence="5" id="KW-1185">Reference proteome</keyword>
<comment type="caution">
    <text evidence="4">The sequence shown here is derived from an EMBL/GenBank/DDBJ whole genome shotgun (WGS) entry which is preliminary data.</text>
</comment>
<dbReference type="PANTHER" id="PTHR43391">
    <property type="entry name" value="RETINOL DEHYDROGENASE-RELATED"/>
    <property type="match status" value="1"/>
</dbReference>
<accession>A0ABR4JB86</accession>
<dbReference type="Gene3D" id="3.40.50.720">
    <property type="entry name" value="NAD(P)-binding Rossmann-like Domain"/>
    <property type="match status" value="1"/>
</dbReference>
<dbReference type="EMBL" id="JBFXLR010000101">
    <property type="protein sequence ID" value="KAL2837215.1"/>
    <property type="molecule type" value="Genomic_DNA"/>
</dbReference>
<dbReference type="SUPFAM" id="SSF51735">
    <property type="entry name" value="NAD(P)-binding Rossmann-fold domains"/>
    <property type="match status" value="1"/>
</dbReference>
<evidence type="ECO:0000256" key="3">
    <source>
        <dbReference type="ARBA" id="ARBA00023002"/>
    </source>
</evidence>
<evidence type="ECO:0000256" key="1">
    <source>
        <dbReference type="ARBA" id="ARBA00006484"/>
    </source>
</evidence>